<evidence type="ECO:0000259" key="7">
    <source>
        <dbReference type="PROSITE" id="PS51918"/>
    </source>
</evidence>
<evidence type="ECO:0000256" key="5">
    <source>
        <dbReference type="ARBA" id="ARBA00023014"/>
    </source>
</evidence>
<keyword evidence="2" id="KW-0949">S-adenosyl-L-methionine</keyword>
<dbReference type="SFLD" id="SFLDS00029">
    <property type="entry name" value="Radical_SAM"/>
    <property type="match status" value="1"/>
</dbReference>
<dbReference type="PANTHER" id="PTHR43409:SF13">
    <property type="entry name" value="ANAEROBIC MAGNESIUM-PROTOPORPHYRIN IX MONOMETHYL ESTER CYCLASE"/>
    <property type="match status" value="1"/>
</dbReference>
<evidence type="ECO:0000256" key="2">
    <source>
        <dbReference type="ARBA" id="ARBA00022691"/>
    </source>
</evidence>
<keyword evidence="4" id="KW-0408">Iron</keyword>
<dbReference type="SMART" id="SM00729">
    <property type="entry name" value="Elp3"/>
    <property type="match status" value="1"/>
</dbReference>
<dbReference type="InterPro" id="IPR006158">
    <property type="entry name" value="Cobalamin-bd"/>
</dbReference>
<dbReference type="GO" id="GO:0051539">
    <property type="term" value="F:4 iron, 4 sulfur cluster binding"/>
    <property type="evidence" value="ECO:0007669"/>
    <property type="project" value="UniProtKB-KW"/>
</dbReference>
<dbReference type="InterPro" id="IPR034466">
    <property type="entry name" value="Methyltransferase_Class_B"/>
</dbReference>
<evidence type="ECO:0000313" key="9">
    <source>
        <dbReference type="Proteomes" id="UP000063308"/>
    </source>
</evidence>
<evidence type="ECO:0000256" key="3">
    <source>
        <dbReference type="ARBA" id="ARBA00022723"/>
    </source>
</evidence>
<evidence type="ECO:0000256" key="4">
    <source>
        <dbReference type="ARBA" id="ARBA00023004"/>
    </source>
</evidence>
<comment type="cofactor">
    <cofactor evidence="1">
        <name>[4Fe-4S] cluster</name>
        <dbReference type="ChEBI" id="CHEBI:49883"/>
    </cofactor>
</comment>
<dbReference type="SUPFAM" id="SSF102114">
    <property type="entry name" value="Radical SAM enzymes"/>
    <property type="match status" value="1"/>
</dbReference>
<dbReference type="CDD" id="cd01335">
    <property type="entry name" value="Radical_SAM"/>
    <property type="match status" value="1"/>
</dbReference>
<dbReference type="PROSITE" id="PS51918">
    <property type="entry name" value="RADICAL_SAM"/>
    <property type="match status" value="1"/>
</dbReference>
<proteinExistence type="predicted"/>
<organism evidence="8 9">
    <name type="scientific">Bradyrhizobium diazoefficiens</name>
    <dbReference type="NCBI Taxonomy" id="1355477"/>
    <lineage>
        <taxon>Bacteria</taxon>
        <taxon>Pseudomonadati</taxon>
        <taxon>Pseudomonadota</taxon>
        <taxon>Alphaproteobacteria</taxon>
        <taxon>Hyphomicrobiales</taxon>
        <taxon>Nitrobacteraceae</taxon>
        <taxon>Bradyrhizobium</taxon>
    </lineage>
</organism>
<sequence length="391" mass="43918">MRVLLVNVPHPSIGSRIPDDHLPPLGLLAIGGPLIDDGHAVRLIDAEFGPMSIAEVVSEATGFAPDAVLFGHSGSTSGHPVIAAVACALVKAMPRVLIVYGGVFPTYHWREILHDEPYVSAIVRGEGEETARRLMRALEYGRDLADIAGIAFRDVSGPRATQPAPVIANLDACRIGWELIDHARYSYWGGLRAVVVQFSRGCPHLCNYCGQRGFWTRWRHRDPVRFAKELARLHREQGVKVINFADENPTVSKKVWRAFLEALIAENVDLILVGSTRADDIVRDADILHLYKKAGWQRFLLGLENTDERTLELIRKGATTAVDREAIRLLRQHGILSMATWVVGFEEETDRDHWRGLKQLLAYDPDQVQLLYVTPHRWTPYFRLAAERRVI</sequence>
<name>A0A0E4BNK7_9BRAD</name>
<dbReference type="AlphaFoldDB" id="A0A0E4BNK7"/>
<dbReference type="InterPro" id="IPR058240">
    <property type="entry name" value="rSAM_sf"/>
</dbReference>
<dbReference type="PANTHER" id="PTHR43409">
    <property type="entry name" value="ANAEROBIC MAGNESIUM-PROTOPORPHYRIN IX MONOMETHYL ESTER CYCLASE-RELATED"/>
    <property type="match status" value="1"/>
</dbReference>
<evidence type="ECO:0000313" key="8">
    <source>
        <dbReference type="EMBL" id="BAR56752.1"/>
    </source>
</evidence>
<dbReference type="InterPro" id="IPR051198">
    <property type="entry name" value="BchE-like"/>
</dbReference>
<dbReference type="Gene3D" id="3.40.50.280">
    <property type="entry name" value="Cobalamin-binding domain"/>
    <property type="match status" value="1"/>
</dbReference>
<dbReference type="Proteomes" id="UP000063308">
    <property type="component" value="Chromosome"/>
</dbReference>
<protein>
    <submittedName>
        <fullName evidence="8">Mg-protoporphyrin IX monomethyl ester oxidativecyclase 66kD subunit</fullName>
    </submittedName>
</protein>
<dbReference type="GO" id="GO:0005829">
    <property type="term" value="C:cytosol"/>
    <property type="evidence" value="ECO:0007669"/>
    <property type="project" value="TreeGrafter"/>
</dbReference>
<keyword evidence="3" id="KW-0479">Metal-binding</keyword>
<evidence type="ECO:0000259" key="6">
    <source>
        <dbReference type="PROSITE" id="PS51332"/>
    </source>
</evidence>
<dbReference type="GO" id="GO:0003824">
    <property type="term" value="F:catalytic activity"/>
    <property type="evidence" value="ECO:0007669"/>
    <property type="project" value="InterPro"/>
</dbReference>
<accession>A0A0E4BNK7</accession>
<dbReference type="InterPro" id="IPR006638">
    <property type="entry name" value="Elp3/MiaA/NifB-like_rSAM"/>
</dbReference>
<dbReference type="InterPro" id="IPR007197">
    <property type="entry name" value="rSAM"/>
</dbReference>
<dbReference type="SFLD" id="SFLDG01082">
    <property type="entry name" value="B12-binding_domain_containing"/>
    <property type="match status" value="1"/>
</dbReference>
<gene>
    <name evidence="8" type="ORF">NK6_3576</name>
</gene>
<feature type="domain" description="B12-binding" evidence="6">
    <location>
        <begin position="9"/>
        <end position="145"/>
    </location>
</feature>
<feature type="domain" description="Radical SAM core" evidence="7">
    <location>
        <begin position="188"/>
        <end position="391"/>
    </location>
</feature>
<dbReference type="InterPro" id="IPR023404">
    <property type="entry name" value="rSAM_horseshoe"/>
</dbReference>
<dbReference type="GO" id="GO:0031419">
    <property type="term" value="F:cobalamin binding"/>
    <property type="evidence" value="ECO:0007669"/>
    <property type="project" value="InterPro"/>
</dbReference>
<dbReference type="SFLD" id="SFLDG01123">
    <property type="entry name" value="methyltransferase_(Class_B)"/>
    <property type="match status" value="1"/>
</dbReference>
<evidence type="ECO:0000256" key="1">
    <source>
        <dbReference type="ARBA" id="ARBA00001966"/>
    </source>
</evidence>
<dbReference type="EMBL" id="AP014685">
    <property type="protein sequence ID" value="BAR56752.1"/>
    <property type="molecule type" value="Genomic_DNA"/>
</dbReference>
<keyword evidence="5" id="KW-0411">Iron-sulfur</keyword>
<dbReference type="Pfam" id="PF02310">
    <property type="entry name" value="B12-binding"/>
    <property type="match status" value="1"/>
</dbReference>
<dbReference type="CDD" id="cd02068">
    <property type="entry name" value="radical_SAM_B12_BD"/>
    <property type="match status" value="1"/>
</dbReference>
<dbReference type="Gene3D" id="3.80.30.20">
    <property type="entry name" value="tm_1862 like domain"/>
    <property type="match status" value="1"/>
</dbReference>
<reference evidence="8 9" key="1">
    <citation type="submission" date="2014-11" db="EMBL/GenBank/DDBJ databases">
        <title>Symbiosis island explosion on the genome of extra-slow-growing strains of soybean bradyrhizobia with massive insertion sequences.</title>
        <authorList>
            <person name="Iida T."/>
            <person name="Minamisawa K."/>
        </authorList>
    </citation>
    <scope>NUCLEOTIDE SEQUENCE [LARGE SCALE GENOMIC DNA]</scope>
    <source>
        <strain evidence="8 9">NK6</strain>
    </source>
</reference>
<dbReference type="PROSITE" id="PS51332">
    <property type="entry name" value="B12_BINDING"/>
    <property type="match status" value="1"/>
</dbReference>
<dbReference type="Pfam" id="PF04055">
    <property type="entry name" value="Radical_SAM"/>
    <property type="match status" value="1"/>
</dbReference>
<dbReference type="GO" id="GO:0046872">
    <property type="term" value="F:metal ion binding"/>
    <property type="evidence" value="ECO:0007669"/>
    <property type="project" value="UniProtKB-KW"/>
</dbReference>